<evidence type="ECO:0000256" key="1">
    <source>
        <dbReference type="SAM" id="Coils"/>
    </source>
</evidence>
<name>A0A8S1WBF5_PAROT</name>
<dbReference type="Proteomes" id="UP000683925">
    <property type="component" value="Unassembled WGS sequence"/>
</dbReference>
<keyword evidence="3" id="KW-1185">Reference proteome</keyword>
<evidence type="ECO:0000313" key="2">
    <source>
        <dbReference type="EMBL" id="CAD8186480.1"/>
    </source>
</evidence>
<sequence length="339" mass="40747">MRLRVSSVQEEIIRLQQKQRNGSTHSFLHFETKQLQQNYQYQAFKNNKEMQQQSKIQKVEGEQKQIKINDYTEQQQQQQQQEQQQQKNQQQQQQQQQQSKLQSQQQQQSQPFLYGNFNFDAENHKEIIQMNCALFQQKYNISLEAINLIGQTVAKCLTFFNALQNVWVIPLFLVFKRMLQLRKQVENLLQEKVNSFNINYWEEITQSAEFENYLTKVQQDNQLVQSELSVLLNSAKAKAEKLDKSRRDKVEWFLNDDLENKIKDIYKNIKDKKGIERPNIEWLKLQIQAQASIIISELPIFTYDKDNFTYEGYLSALEFTDEDQIYQYLNKYEHYLDHK</sequence>
<feature type="coiled-coil region" evidence="1">
    <location>
        <begin position="68"/>
        <end position="107"/>
    </location>
</feature>
<dbReference type="EMBL" id="CAJJDP010000087">
    <property type="protein sequence ID" value="CAD8186480.1"/>
    <property type="molecule type" value="Genomic_DNA"/>
</dbReference>
<reference evidence="2" key="1">
    <citation type="submission" date="2021-01" db="EMBL/GenBank/DDBJ databases">
        <authorList>
            <consortium name="Genoscope - CEA"/>
            <person name="William W."/>
        </authorList>
    </citation>
    <scope>NUCLEOTIDE SEQUENCE</scope>
</reference>
<accession>A0A8S1WBF5</accession>
<protein>
    <submittedName>
        <fullName evidence="2">Uncharacterized protein</fullName>
    </submittedName>
</protein>
<organism evidence="2 3">
    <name type="scientific">Paramecium octaurelia</name>
    <dbReference type="NCBI Taxonomy" id="43137"/>
    <lineage>
        <taxon>Eukaryota</taxon>
        <taxon>Sar</taxon>
        <taxon>Alveolata</taxon>
        <taxon>Ciliophora</taxon>
        <taxon>Intramacronucleata</taxon>
        <taxon>Oligohymenophorea</taxon>
        <taxon>Peniculida</taxon>
        <taxon>Parameciidae</taxon>
        <taxon>Paramecium</taxon>
    </lineage>
</organism>
<dbReference type="AlphaFoldDB" id="A0A8S1WBF5"/>
<comment type="caution">
    <text evidence="2">The sequence shown here is derived from an EMBL/GenBank/DDBJ whole genome shotgun (WGS) entry which is preliminary data.</text>
</comment>
<keyword evidence="1" id="KW-0175">Coiled coil</keyword>
<evidence type="ECO:0000313" key="3">
    <source>
        <dbReference type="Proteomes" id="UP000683925"/>
    </source>
</evidence>
<gene>
    <name evidence="2" type="ORF">POCTA_138.1.T0880054</name>
</gene>
<proteinExistence type="predicted"/>